<keyword evidence="1" id="KW-0862">Zinc</keyword>
<dbReference type="Gene3D" id="3.20.20.140">
    <property type="entry name" value="Metal-dependent hydrolases"/>
    <property type="match status" value="1"/>
</dbReference>
<evidence type="ECO:0000256" key="2">
    <source>
        <dbReference type="SAM" id="MobiDB-lite"/>
    </source>
</evidence>
<protein>
    <recommendedName>
        <fullName evidence="1">Dipeptidase</fullName>
        <ecNumber evidence="1">3.4.13.19</ecNumber>
    </recommendedName>
</protein>
<keyword evidence="1" id="KW-0378">Hydrolase</keyword>
<comment type="caution">
    <text evidence="3">The sequence shown here is derived from an EMBL/GenBank/DDBJ whole genome shotgun (WGS) entry which is preliminary data.</text>
</comment>
<comment type="similarity">
    <text evidence="1">Belongs to the metallo-dependent hydrolases superfamily. Peptidase M19 family.</text>
</comment>
<keyword evidence="1" id="KW-0472">Membrane</keyword>
<comment type="catalytic activity">
    <reaction evidence="1">
        <text>an L-aminoacyl-L-amino acid + H2O = 2 an L-alpha-amino acid</text>
        <dbReference type="Rhea" id="RHEA:48940"/>
        <dbReference type="ChEBI" id="CHEBI:15377"/>
        <dbReference type="ChEBI" id="CHEBI:59869"/>
        <dbReference type="ChEBI" id="CHEBI:77460"/>
        <dbReference type="EC" id="3.4.13.19"/>
    </reaction>
</comment>
<evidence type="ECO:0000313" key="4">
    <source>
        <dbReference type="Proteomes" id="UP000664940"/>
    </source>
</evidence>
<keyword evidence="1" id="KW-0224">Dipeptidase</keyword>
<dbReference type="SUPFAM" id="SSF51556">
    <property type="entry name" value="Metallo-dependent hydrolases"/>
    <property type="match status" value="1"/>
</dbReference>
<dbReference type="Pfam" id="PF01244">
    <property type="entry name" value="Peptidase_M19"/>
    <property type="match status" value="1"/>
</dbReference>
<keyword evidence="1" id="KW-0645">Protease</keyword>
<dbReference type="PANTHER" id="PTHR10443">
    <property type="entry name" value="MICROSOMAL DIPEPTIDASE"/>
    <property type="match status" value="1"/>
</dbReference>
<dbReference type="GO" id="GO:0070573">
    <property type="term" value="F:metallodipeptidase activity"/>
    <property type="evidence" value="ECO:0007669"/>
    <property type="project" value="InterPro"/>
</dbReference>
<dbReference type="PROSITE" id="PS51365">
    <property type="entry name" value="RENAL_DIPEPTIDASE_2"/>
    <property type="match status" value="1"/>
</dbReference>
<proteinExistence type="inferred from homology"/>
<dbReference type="GO" id="GO:0006508">
    <property type="term" value="P:proteolysis"/>
    <property type="evidence" value="ECO:0007669"/>
    <property type="project" value="UniProtKB-KW"/>
</dbReference>
<comment type="subcellular location">
    <subcellularLocation>
        <location evidence="1">Membrane</location>
        <topology evidence="1">Lipid-anchor</topology>
        <topology evidence="1">GPI-anchor</topology>
    </subcellularLocation>
</comment>
<keyword evidence="1" id="KW-0479">Metal-binding</keyword>
<dbReference type="PANTHER" id="PTHR10443:SF9">
    <property type="entry name" value="DIPEPTIDASE 2"/>
    <property type="match status" value="1"/>
</dbReference>
<name>A0A833YKG6_9CHIR</name>
<dbReference type="InterPro" id="IPR008257">
    <property type="entry name" value="Pept_M19"/>
</dbReference>
<feature type="region of interest" description="Disordered" evidence="2">
    <location>
        <begin position="108"/>
        <end position="133"/>
    </location>
</feature>
<organism evidence="3 4">
    <name type="scientific">Phyllostomus discolor</name>
    <name type="common">pale spear-nosed bat</name>
    <dbReference type="NCBI Taxonomy" id="89673"/>
    <lineage>
        <taxon>Eukaryota</taxon>
        <taxon>Metazoa</taxon>
        <taxon>Chordata</taxon>
        <taxon>Craniata</taxon>
        <taxon>Vertebrata</taxon>
        <taxon>Euteleostomi</taxon>
        <taxon>Mammalia</taxon>
        <taxon>Eutheria</taxon>
        <taxon>Laurasiatheria</taxon>
        <taxon>Chiroptera</taxon>
        <taxon>Yangochiroptera</taxon>
        <taxon>Phyllostomidae</taxon>
        <taxon>Phyllostominae</taxon>
        <taxon>Phyllostomus</taxon>
    </lineage>
</organism>
<reference evidence="3 4" key="1">
    <citation type="journal article" date="2020" name="Nature">
        <title>Six reference-quality genomes reveal evolution of bat adaptations.</title>
        <authorList>
            <person name="Jebb D."/>
            <person name="Huang Z."/>
            <person name="Pippel M."/>
            <person name="Hughes G.M."/>
            <person name="Lavrichenko K."/>
            <person name="Devanna P."/>
            <person name="Winkler S."/>
            <person name="Jermiin L.S."/>
            <person name="Skirmuntt E.C."/>
            <person name="Katzourakis A."/>
            <person name="Burkitt-Gray L."/>
            <person name="Ray D.A."/>
            <person name="Sullivan K.A.M."/>
            <person name="Roscito J.G."/>
            <person name="Kirilenko B.M."/>
            <person name="Davalos L.M."/>
            <person name="Corthals A.P."/>
            <person name="Power M.L."/>
            <person name="Jones G."/>
            <person name="Ransome R.D."/>
            <person name="Dechmann D.K.N."/>
            <person name="Locatelli A.G."/>
            <person name="Puechmaille S.J."/>
            <person name="Fedrigo O."/>
            <person name="Jarvis E.D."/>
            <person name="Hiller M."/>
            <person name="Vernes S.C."/>
            <person name="Myers E.W."/>
            <person name="Teeling E.C."/>
        </authorList>
    </citation>
    <scope>NUCLEOTIDE SEQUENCE [LARGE SCALE GENOMIC DNA]</scope>
    <source>
        <strain evidence="3">Bat1K_MPI-CBG_1</strain>
    </source>
</reference>
<comment type="subunit">
    <text evidence="1">Homodimer; disulfide-linked.</text>
</comment>
<dbReference type="EC" id="3.4.13.19" evidence="1"/>
<keyword evidence="1" id="KW-1015">Disulfide bond</keyword>
<dbReference type="GO" id="GO:0098552">
    <property type="term" value="C:side of membrane"/>
    <property type="evidence" value="ECO:0007669"/>
    <property type="project" value="UniProtKB-KW"/>
</dbReference>
<evidence type="ECO:0000256" key="1">
    <source>
        <dbReference type="RuleBase" id="RU341113"/>
    </source>
</evidence>
<dbReference type="AlphaFoldDB" id="A0A833YKG6"/>
<dbReference type="GO" id="GO:0046872">
    <property type="term" value="F:metal ion binding"/>
    <property type="evidence" value="ECO:0007669"/>
    <property type="project" value="UniProtKB-UniRule"/>
</dbReference>
<sequence length="133" mass="14234">MEMNRLGMMVDLSHVSDTVARRALEVSQAPVIFSHSAARGVCENARNVPDDVLQLLKKNGGIVMVSLSMGVMQCNLLANVSTVAGKPTLSSLSSSDLDLKLWRGTSEQPTHVTHPLAISKNPQTDSTQHLAAT</sequence>
<keyword evidence="1" id="KW-0449">Lipoprotein</keyword>
<keyword evidence="1" id="KW-0325">Glycoprotein</keyword>
<comment type="cofactor">
    <cofactor evidence="1">
        <name>Zn(2+)</name>
        <dbReference type="ChEBI" id="CHEBI:29105"/>
    </cofactor>
</comment>
<keyword evidence="1" id="KW-0482">Metalloprotease</keyword>
<dbReference type="EMBL" id="JABVXQ010000014">
    <property type="protein sequence ID" value="KAF6077304.1"/>
    <property type="molecule type" value="Genomic_DNA"/>
</dbReference>
<gene>
    <name evidence="3" type="ORF">HJG60_004042</name>
</gene>
<dbReference type="Proteomes" id="UP000664940">
    <property type="component" value="Unassembled WGS sequence"/>
</dbReference>
<evidence type="ECO:0000313" key="3">
    <source>
        <dbReference type="EMBL" id="KAF6077304.1"/>
    </source>
</evidence>
<feature type="compositionally biased region" description="Polar residues" evidence="2">
    <location>
        <begin position="120"/>
        <end position="133"/>
    </location>
</feature>
<keyword evidence="1" id="KW-0336">GPI-anchor</keyword>
<accession>A0A833YKG6</accession>
<dbReference type="InterPro" id="IPR032466">
    <property type="entry name" value="Metal_Hydrolase"/>
</dbReference>